<keyword evidence="3" id="KW-0326">Glycosidase</keyword>
<evidence type="ECO:0000259" key="8">
    <source>
        <dbReference type="Pfam" id="PF16355"/>
    </source>
</evidence>
<gene>
    <name evidence="9" type="ORF">SAMN05421823_110170</name>
</gene>
<dbReference type="InterPro" id="IPR006104">
    <property type="entry name" value="Glyco_hydro_2_N"/>
</dbReference>
<dbReference type="Proteomes" id="UP000198510">
    <property type="component" value="Unassembled WGS sequence"/>
</dbReference>
<dbReference type="OrthoDB" id="1007335at2"/>
<dbReference type="GO" id="GO:0005975">
    <property type="term" value="P:carbohydrate metabolic process"/>
    <property type="evidence" value="ECO:0007669"/>
    <property type="project" value="InterPro"/>
</dbReference>
<dbReference type="InterPro" id="IPR006102">
    <property type="entry name" value="Ig-like_GH2"/>
</dbReference>
<keyword evidence="10" id="KW-1185">Reference proteome</keyword>
<evidence type="ECO:0000259" key="4">
    <source>
        <dbReference type="Pfam" id="PF00703"/>
    </source>
</evidence>
<dbReference type="InterPro" id="IPR006101">
    <property type="entry name" value="Glyco_hydro_2"/>
</dbReference>
<dbReference type="SUPFAM" id="SSF49303">
    <property type="entry name" value="beta-Galactosidase/glucuronidase domain"/>
    <property type="match status" value="1"/>
</dbReference>
<feature type="domain" description="Glycosyl hydrolases family 2 sugar binding" evidence="6">
    <location>
        <begin position="110"/>
        <end position="218"/>
    </location>
</feature>
<dbReference type="Pfam" id="PF16355">
    <property type="entry name" value="DUF4982"/>
    <property type="match status" value="1"/>
</dbReference>
<dbReference type="InterPro" id="IPR021720">
    <property type="entry name" value="Malectin_dom"/>
</dbReference>
<feature type="domain" description="DUF4982" evidence="8">
    <location>
        <begin position="654"/>
        <end position="712"/>
    </location>
</feature>
<sequence length="1197" mass="135392">MWILLSPLHVISNAVRNLLTFGARFLAGARNDNRWLVLFFLLTSTAFAQRDVRQDISLNEGWQTVANDTNQEAYAGFEEISYITRDWEQIEVPHNWDGYEGYRRKLHGNRHGYAWYRKRFTVAPQKEGQRYFLFFEGVGSYATVWLNGQRVGYHAGGRTTFTLDVTDAISLEGENVLAVRADHPAFIEDLPWVCGGCSDERGFSEGSQPMGIFRPVHLIVTDPVRIEPFGVHVWNDTTVSAQAAQLHLTTELKNYGSKAKAVQLKSRLLDRDGKLVFEVTTKHKLRPGGIDTIAHQPPVIANPHLWSVDDPYLYTLVSEVVAKGNVIDRTETPYGIRWISWPIYPVDGSQQFYLNGKPVFIHGIAEYEHLLGQSHAFTAEEVRARALQMKNLGFNSFRDAHQPHNLDYQTYWDSLGVLWWTQLSAHIWYDTPEFRENFKTLLKDWVKERRNSPSVVLWGLQNESHLPADFARECTELIRQLDPTTSSQRLVTTCNGGEGTDWDVPQNWTGTYGGDPTTYNEDVKRQVLIGEYGAWRTLDLHTEGPFDQNGIYSEDRMTQLMEMKVRLAESVRDSASGHYFWLFSSHDNPGRVQAGEGYRELDRIGPVNYKGLMTPWEEPLDVYHMFRSNYATEPMVYLVSHTWPDRWTEPGMKDSLVVYSNCDEVELFNDVGGASLGKKKRNGIGTHFQWDGLEVQYNVLEAVGYVDGKEVARDRIVLRHLPPAPHFEQLYQDATPLTDAELGWRYLYRVNCGGPTYVDTYENQWQADRAWTDNDAWGSLSWTNQFPGMPAYFASQRRTYDPIRGTRDWELFQTFRYGRDQLRYRFPVPDGEYRVELYFTEPWLGTGGGQDCTGWRLFDVAVNGTTVLKDLDLWKEAGHDGALKKVVTAQVTGGQLEVSFPNVAAGQAVISGIAIATENPDIEPAPAAPNWIGKLTTPGWSAQTWLDAGQAPYAGSDVTFLNVPPDLYGSEWLQKTSTADAEATVQFAVTTESEVHVALDTILQRPDWMSSYEDLNTCIDLSDGRRFHVYRKRFPKGSTVTLGAPDGATDFLVIVQQTSTIDPPYDLKESTQYKAFEAELIGEGISKKIFSDNERAIYNRASGDTLAWHINVGVADIYSLEVKYHNPHEATGTGRLEVRSADGSLMKAEDVEFTETRPGKWNYINTTTGSMINAGDYTVLLISTTAAGVLVDALSVK</sequence>
<feature type="domain" description="Malectin" evidence="7">
    <location>
        <begin position="747"/>
        <end position="922"/>
    </location>
</feature>
<dbReference type="InterPro" id="IPR032311">
    <property type="entry name" value="DUF4982"/>
</dbReference>
<dbReference type="AlphaFoldDB" id="A0A1G9QGV3"/>
<evidence type="ECO:0000256" key="3">
    <source>
        <dbReference type="ARBA" id="ARBA00023295"/>
    </source>
</evidence>
<reference evidence="9 10" key="1">
    <citation type="submission" date="2016-10" db="EMBL/GenBank/DDBJ databases">
        <authorList>
            <person name="de Groot N.N."/>
        </authorList>
    </citation>
    <scope>NUCLEOTIDE SEQUENCE [LARGE SCALE GENOMIC DNA]</scope>
    <source>
        <strain evidence="9 10">DSM 25186</strain>
    </source>
</reference>
<evidence type="ECO:0000313" key="10">
    <source>
        <dbReference type="Proteomes" id="UP000198510"/>
    </source>
</evidence>
<evidence type="ECO:0000313" key="9">
    <source>
        <dbReference type="EMBL" id="SDM10324.1"/>
    </source>
</evidence>
<evidence type="ECO:0000259" key="6">
    <source>
        <dbReference type="Pfam" id="PF02837"/>
    </source>
</evidence>
<accession>A0A1G9QGV3</accession>
<organism evidence="9 10">
    <name type="scientific">Catalinimonas alkaloidigena</name>
    <dbReference type="NCBI Taxonomy" id="1075417"/>
    <lineage>
        <taxon>Bacteria</taxon>
        <taxon>Pseudomonadati</taxon>
        <taxon>Bacteroidota</taxon>
        <taxon>Cytophagia</taxon>
        <taxon>Cytophagales</taxon>
        <taxon>Catalimonadaceae</taxon>
        <taxon>Catalinimonas</taxon>
    </lineage>
</organism>
<protein>
    <submittedName>
        <fullName evidence="9">Glycosyl hydrolases family 2, TIM barrel domain</fullName>
    </submittedName>
</protein>
<feature type="domain" description="Glycoside hydrolase family 2 catalytic" evidence="5">
    <location>
        <begin position="350"/>
        <end position="492"/>
    </location>
</feature>
<dbReference type="PANTHER" id="PTHR42732:SF1">
    <property type="entry name" value="BETA-MANNOSIDASE"/>
    <property type="match status" value="1"/>
</dbReference>
<feature type="domain" description="Glycoside hydrolase family 2 immunoglobulin-like beta-sandwich" evidence="4">
    <location>
        <begin position="232"/>
        <end position="337"/>
    </location>
</feature>
<dbReference type="InterPro" id="IPR013783">
    <property type="entry name" value="Ig-like_fold"/>
</dbReference>
<name>A0A1G9QGV3_9BACT</name>
<dbReference type="InterPro" id="IPR008979">
    <property type="entry name" value="Galactose-bd-like_sf"/>
</dbReference>
<comment type="similarity">
    <text evidence="1">Belongs to the glycosyl hydrolase 2 family.</text>
</comment>
<dbReference type="InterPro" id="IPR036156">
    <property type="entry name" value="Beta-gal/glucu_dom_sf"/>
</dbReference>
<dbReference type="Gene3D" id="2.60.120.260">
    <property type="entry name" value="Galactose-binding domain-like"/>
    <property type="match status" value="2"/>
</dbReference>
<evidence type="ECO:0000256" key="1">
    <source>
        <dbReference type="ARBA" id="ARBA00007401"/>
    </source>
</evidence>
<dbReference type="SUPFAM" id="SSF51445">
    <property type="entry name" value="(Trans)glycosidases"/>
    <property type="match status" value="1"/>
</dbReference>
<dbReference type="PANTHER" id="PTHR42732">
    <property type="entry name" value="BETA-GALACTOSIDASE"/>
    <property type="match status" value="1"/>
</dbReference>
<evidence type="ECO:0000256" key="2">
    <source>
        <dbReference type="ARBA" id="ARBA00022801"/>
    </source>
</evidence>
<proteinExistence type="inferred from homology"/>
<dbReference type="Pfam" id="PF00703">
    <property type="entry name" value="Glyco_hydro_2"/>
    <property type="match status" value="1"/>
</dbReference>
<keyword evidence="2 9" id="KW-0378">Hydrolase</keyword>
<dbReference type="STRING" id="1075417.SAMN05421823_110170"/>
<dbReference type="SUPFAM" id="SSF49785">
    <property type="entry name" value="Galactose-binding domain-like"/>
    <property type="match status" value="3"/>
</dbReference>
<dbReference type="Pfam" id="PF02836">
    <property type="entry name" value="Glyco_hydro_2_C"/>
    <property type="match status" value="1"/>
</dbReference>
<dbReference type="InterPro" id="IPR017853">
    <property type="entry name" value="GH"/>
</dbReference>
<dbReference type="EMBL" id="FNFO01000010">
    <property type="protein sequence ID" value="SDM10324.1"/>
    <property type="molecule type" value="Genomic_DNA"/>
</dbReference>
<evidence type="ECO:0000259" key="7">
    <source>
        <dbReference type="Pfam" id="PF11721"/>
    </source>
</evidence>
<dbReference type="Gene3D" id="2.60.40.10">
    <property type="entry name" value="Immunoglobulins"/>
    <property type="match status" value="2"/>
</dbReference>
<dbReference type="Pfam" id="PF02837">
    <property type="entry name" value="Glyco_hydro_2_N"/>
    <property type="match status" value="1"/>
</dbReference>
<dbReference type="PRINTS" id="PR00132">
    <property type="entry name" value="GLHYDRLASE2"/>
</dbReference>
<dbReference type="Pfam" id="PF11721">
    <property type="entry name" value="Malectin"/>
    <property type="match status" value="1"/>
</dbReference>
<dbReference type="InterPro" id="IPR051913">
    <property type="entry name" value="GH2_Domain-Containing"/>
</dbReference>
<dbReference type="Gene3D" id="3.20.20.80">
    <property type="entry name" value="Glycosidases"/>
    <property type="match status" value="1"/>
</dbReference>
<dbReference type="Gene3D" id="2.60.120.430">
    <property type="entry name" value="Galactose-binding lectin"/>
    <property type="match status" value="1"/>
</dbReference>
<evidence type="ECO:0000259" key="5">
    <source>
        <dbReference type="Pfam" id="PF02836"/>
    </source>
</evidence>
<dbReference type="GO" id="GO:0004553">
    <property type="term" value="F:hydrolase activity, hydrolyzing O-glycosyl compounds"/>
    <property type="evidence" value="ECO:0007669"/>
    <property type="project" value="InterPro"/>
</dbReference>
<dbReference type="InterPro" id="IPR006103">
    <property type="entry name" value="Glyco_hydro_2_cat"/>
</dbReference>